<dbReference type="OrthoDB" id="507928at2759"/>
<dbReference type="InterPro" id="IPR058670">
    <property type="entry name" value="PTPase_dom"/>
</dbReference>
<dbReference type="RefSeq" id="XP_013893350.1">
    <property type="nucleotide sequence ID" value="XM_014037896.1"/>
</dbReference>
<dbReference type="STRING" id="145388.A0A0D2MH00"/>
<evidence type="ECO:0000259" key="2">
    <source>
        <dbReference type="Pfam" id="PF25516"/>
    </source>
</evidence>
<dbReference type="Proteomes" id="UP000054498">
    <property type="component" value="Unassembled WGS sequence"/>
</dbReference>
<keyword evidence="4" id="KW-1185">Reference proteome</keyword>
<proteinExistence type="predicted"/>
<evidence type="ECO:0000256" key="1">
    <source>
        <dbReference type="SAM" id="MobiDB-lite"/>
    </source>
</evidence>
<gene>
    <name evidence="3" type="ORF">MNEG_13632</name>
</gene>
<feature type="region of interest" description="Disordered" evidence="1">
    <location>
        <begin position="235"/>
        <end position="255"/>
    </location>
</feature>
<name>A0A0D2MH00_9CHLO</name>
<protein>
    <recommendedName>
        <fullName evidence="2">Phosphotyrosine protein phosphatase domain-containing protein</fullName>
    </recommendedName>
</protein>
<dbReference type="Pfam" id="PF25516">
    <property type="entry name" value="PTPase"/>
    <property type="match status" value="1"/>
</dbReference>
<dbReference type="AlphaFoldDB" id="A0A0D2MH00"/>
<sequence length="329" mass="33719">MEERPQNADAVLTLRSRAKANVKLRSAAKTASVPVYAIRSVSNANLIKAFRTLLGVDPAPGNVFKKAGGSRGGDDGGSGAASPKGPDGRRAALFGSMDSESASIDGDEDDEDADSAVREGGYEAAEGEEDESEDEAEAAAVGQAASGGGGAAVSSSYKSQEEREGLEEAQLAVEQIVIPLRQPVELLSRSAAVRDAQAAMISRYRLGVEVVGAGEDARLRVAECIPVAAAMAPKVGEKGPAKKGPAKKAADGKAKKKKVSKAETYKIYIYSSRGSWGVYVRARGAALAVRMDAASPCDLGASRAHALEAATAAGAPSNCGSRAAQRAAQ</sequence>
<organism evidence="3 4">
    <name type="scientific">Monoraphidium neglectum</name>
    <dbReference type="NCBI Taxonomy" id="145388"/>
    <lineage>
        <taxon>Eukaryota</taxon>
        <taxon>Viridiplantae</taxon>
        <taxon>Chlorophyta</taxon>
        <taxon>core chlorophytes</taxon>
        <taxon>Chlorophyceae</taxon>
        <taxon>CS clade</taxon>
        <taxon>Sphaeropleales</taxon>
        <taxon>Selenastraceae</taxon>
        <taxon>Monoraphidium</taxon>
    </lineage>
</organism>
<dbReference type="GeneID" id="25731114"/>
<dbReference type="KEGG" id="mng:MNEG_13632"/>
<dbReference type="EMBL" id="KK104167">
    <property type="protein sequence ID" value="KIY94330.1"/>
    <property type="molecule type" value="Genomic_DNA"/>
</dbReference>
<feature type="region of interest" description="Disordered" evidence="1">
    <location>
        <begin position="65"/>
        <end position="162"/>
    </location>
</feature>
<feature type="compositionally biased region" description="Acidic residues" evidence="1">
    <location>
        <begin position="125"/>
        <end position="137"/>
    </location>
</feature>
<feature type="compositionally biased region" description="Gly residues" evidence="1">
    <location>
        <begin position="69"/>
        <end position="79"/>
    </location>
</feature>
<evidence type="ECO:0000313" key="3">
    <source>
        <dbReference type="EMBL" id="KIY94330.1"/>
    </source>
</evidence>
<feature type="compositionally biased region" description="Acidic residues" evidence="1">
    <location>
        <begin position="105"/>
        <end position="114"/>
    </location>
</feature>
<accession>A0A0D2MH00</accession>
<feature type="domain" description="Phosphotyrosine protein phosphatase" evidence="2">
    <location>
        <begin position="5"/>
        <end position="54"/>
    </location>
</feature>
<evidence type="ECO:0000313" key="4">
    <source>
        <dbReference type="Proteomes" id="UP000054498"/>
    </source>
</evidence>
<reference evidence="3 4" key="1">
    <citation type="journal article" date="2013" name="BMC Genomics">
        <title>Reconstruction of the lipid metabolism for the microalga Monoraphidium neglectum from its genome sequence reveals characteristics suitable for biofuel production.</title>
        <authorList>
            <person name="Bogen C."/>
            <person name="Al-Dilaimi A."/>
            <person name="Albersmeier A."/>
            <person name="Wichmann J."/>
            <person name="Grundmann M."/>
            <person name="Rupp O."/>
            <person name="Lauersen K.J."/>
            <person name="Blifernez-Klassen O."/>
            <person name="Kalinowski J."/>
            <person name="Goesmann A."/>
            <person name="Mussgnug J.H."/>
            <person name="Kruse O."/>
        </authorList>
    </citation>
    <scope>NUCLEOTIDE SEQUENCE [LARGE SCALE GENOMIC DNA]</scope>
    <source>
        <strain evidence="3 4">SAG 48.87</strain>
    </source>
</reference>